<dbReference type="EMBL" id="JABFJW010000235">
    <property type="protein sequence ID" value="NOK12492.1"/>
    <property type="molecule type" value="Genomic_DNA"/>
</dbReference>
<gene>
    <name evidence="1" type="ORF">HNS30_25950</name>
</gene>
<sequence length="128" mass="14126">MDPSAAAPIPGPLPGFGPFTSFSEALQAACPFILSKPNAVAGHLRDRDPRLAFRASTEYCAWLYYTPDHLYEMSMLTDRSAPDDLVSGKRSCILPAEVSDARYAPGEFKYIFALHNHPWGGTGRHWGR</sequence>
<dbReference type="AlphaFoldDB" id="A0A7Y4NFK9"/>
<dbReference type="Proteomes" id="UP000528460">
    <property type="component" value="Unassembled WGS sequence"/>
</dbReference>
<proteinExistence type="predicted"/>
<accession>A0A7Y4NFK9</accession>
<evidence type="ECO:0000313" key="1">
    <source>
        <dbReference type="EMBL" id="NOK12492.1"/>
    </source>
</evidence>
<protein>
    <submittedName>
        <fullName evidence="1">Uncharacterized protein</fullName>
    </submittedName>
</protein>
<reference evidence="1 2" key="1">
    <citation type="submission" date="2020-05" db="EMBL/GenBank/DDBJ databases">
        <authorList>
            <person name="Whitworth D."/>
        </authorList>
    </citation>
    <scope>NUCLEOTIDE SEQUENCE [LARGE SCALE GENOMIC DNA]</scope>
    <source>
        <strain evidence="1 2">CA046A</strain>
    </source>
</reference>
<name>A0A7Y4NFK9_9BACT</name>
<comment type="caution">
    <text evidence="1">The sequence shown here is derived from an EMBL/GenBank/DDBJ whole genome shotgun (WGS) entry which is preliminary data.</text>
</comment>
<dbReference type="RefSeq" id="WP_171419213.1">
    <property type="nucleotide sequence ID" value="NZ_JABFJW010000235.1"/>
</dbReference>
<evidence type="ECO:0000313" key="2">
    <source>
        <dbReference type="Proteomes" id="UP000528460"/>
    </source>
</evidence>
<organism evidence="1 2">
    <name type="scientific">Corallococcus exercitus</name>
    <dbReference type="NCBI Taxonomy" id="2316736"/>
    <lineage>
        <taxon>Bacteria</taxon>
        <taxon>Pseudomonadati</taxon>
        <taxon>Myxococcota</taxon>
        <taxon>Myxococcia</taxon>
        <taxon>Myxococcales</taxon>
        <taxon>Cystobacterineae</taxon>
        <taxon>Myxococcaceae</taxon>
        <taxon>Corallococcus</taxon>
    </lineage>
</organism>